<dbReference type="InterPro" id="IPR050329">
    <property type="entry name" value="GLI_C2H2-zinc-finger"/>
</dbReference>
<dbReference type="SUPFAM" id="SSF57667">
    <property type="entry name" value="beta-beta-alpha zinc fingers"/>
    <property type="match status" value="2"/>
</dbReference>
<dbReference type="EMBL" id="JBBPFD010000388">
    <property type="protein sequence ID" value="KAK7879026.1"/>
    <property type="molecule type" value="Genomic_DNA"/>
</dbReference>
<dbReference type="PANTHER" id="PTHR19818">
    <property type="entry name" value="ZINC FINGER PROTEIN ZIC AND GLI"/>
    <property type="match status" value="1"/>
</dbReference>
<sequence length="105" mass="12267">MKEVTFCSQKPFSCDNCDKNFCTRYQLTRHELCHSGEKPHKCAVEGCSQAFVTNASLKNHTSRFHKQEKKYKCNFQGCEEPFNKRNQLTAHMFVHTKSLPFQLSM</sequence>
<dbReference type="GO" id="GO:0045944">
    <property type="term" value="P:positive regulation of transcription by RNA polymerase II"/>
    <property type="evidence" value="ECO:0007669"/>
    <property type="project" value="UniProtKB-ARBA"/>
</dbReference>
<evidence type="ECO:0000259" key="6">
    <source>
        <dbReference type="PROSITE" id="PS50157"/>
    </source>
</evidence>
<evidence type="ECO:0000313" key="7">
    <source>
        <dbReference type="EMBL" id="KAK7879026.1"/>
    </source>
</evidence>
<dbReference type="GO" id="GO:0000978">
    <property type="term" value="F:RNA polymerase II cis-regulatory region sequence-specific DNA binding"/>
    <property type="evidence" value="ECO:0007669"/>
    <property type="project" value="TreeGrafter"/>
</dbReference>
<dbReference type="InterPro" id="IPR036236">
    <property type="entry name" value="Znf_C2H2_sf"/>
</dbReference>
<dbReference type="InterPro" id="IPR013087">
    <property type="entry name" value="Znf_C2H2_type"/>
</dbReference>
<feature type="domain" description="C2H2-type" evidence="6">
    <location>
        <begin position="40"/>
        <end position="70"/>
    </location>
</feature>
<evidence type="ECO:0000256" key="5">
    <source>
        <dbReference type="PROSITE-ProRule" id="PRU00042"/>
    </source>
</evidence>
<evidence type="ECO:0000256" key="4">
    <source>
        <dbReference type="ARBA" id="ARBA00022833"/>
    </source>
</evidence>
<feature type="domain" description="C2H2-type" evidence="6">
    <location>
        <begin position="71"/>
        <end position="100"/>
    </location>
</feature>
<reference evidence="8" key="1">
    <citation type="submission" date="2024-04" db="EMBL/GenBank/DDBJ databases">
        <title>Salinicola lusitanus LLJ914,a marine bacterium isolated from the Okinawa Trough.</title>
        <authorList>
            <person name="Li J."/>
        </authorList>
    </citation>
    <scope>NUCLEOTIDE SEQUENCE [LARGE SCALE GENOMIC DNA]</scope>
</reference>
<dbReference type="SMART" id="SM00355">
    <property type="entry name" value="ZnF_C2H2"/>
    <property type="match status" value="3"/>
</dbReference>
<evidence type="ECO:0000256" key="2">
    <source>
        <dbReference type="ARBA" id="ARBA00022737"/>
    </source>
</evidence>
<keyword evidence="4" id="KW-0862">Zinc</keyword>
<keyword evidence="3 5" id="KW-0863">Zinc-finger</keyword>
<dbReference type="PROSITE" id="PS50157">
    <property type="entry name" value="ZINC_FINGER_C2H2_2"/>
    <property type="match status" value="3"/>
</dbReference>
<organism evidence="7 8">
    <name type="scientific">Mugilogobius chulae</name>
    <name type="common">yellowstripe goby</name>
    <dbReference type="NCBI Taxonomy" id="88201"/>
    <lineage>
        <taxon>Eukaryota</taxon>
        <taxon>Metazoa</taxon>
        <taxon>Chordata</taxon>
        <taxon>Craniata</taxon>
        <taxon>Vertebrata</taxon>
        <taxon>Euteleostomi</taxon>
        <taxon>Actinopterygii</taxon>
        <taxon>Neopterygii</taxon>
        <taxon>Teleostei</taxon>
        <taxon>Neoteleostei</taxon>
        <taxon>Acanthomorphata</taxon>
        <taxon>Gobiaria</taxon>
        <taxon>Gobiiformes</taxon>
        <taxon>Gobioidei</taxon>
        <taxon>Gobiidae</taxon>
        <taxon>Gobionellinae</taxon>
        <taxon>Mugilogobius</taxon>
    </lineage>
</organism>
<proteinExistence type="predicted"/>
<dbReference type="Proteomes" id="UP001460270">
    <property type="component" value="Unassembled WGS sequence"/>
</dbReference>
<dbReference type="GO" id="GO:0000981">
    <property type="term" value="F:DNA-binding transcription factor activity, RNA polymerase II-specific"/>
    <property type="evidence" value="ECO:0007669"/>
    <property type="project" value="TreeGrafter"/>
</dbReference>
<dbReference type="GO" id="GO:0008270">
    <property type="term" value="F:zinc ion binding"/>
    <property type="evidence" value="ECO:0007669"/>
    <property type="project" value="UniProtKB-KW"/>
</dbReference>
<keyword evidence="2" id="KW-0677">Repeat</keyword>
<gene>
    <name evidence="7" type="ORF">WMY93_030779</name>
</gene>
<keyword evidence="1" id="KW-0479">Metal-binding</keyword>
<accession>A0AAW0MQN8</accession>
<dbReference type="AlphaFoldDB" id="A0AAW0MQN8"/>
<dbReference type="PROSITE" id="PS00028">
    <property type="entry name" value="ZINC_FINGER_C2H2_1"/>
    <property type="match status" value="3"/>
</dbReference>
<evidence type="ECO:0000256" key="1">
    <source>
        <dbReference type="ARBA" id="ARBA00022723"/>
    </source>
</evidence>
<dbReference type="Pfam" id="PF00096">
    <property type="entry name" value="zf-C2H2"/>
    <property type="match status" value="3"/>
</dbReference>
<comment type="caution">
    <text evidence="7">The sequence shown here is derived from an EMBL/GenBank/DDBJ whole genome shotgun (WGS) entry which is preliminary data.</text>
</comment>
<dbReference type="Gene3D" id="3.30.160.60">
    <property type="entry name" value="Classic Zinc Finger"/>
    <property type="match status" value="3"/>
</dbReference>
<protein>
    <recommendedName>
        <fullName evidence="6">C2H2-type domain-containing protein</fullName>
    </recommendedName>
</protein>
<keyword evidence="8" id="KW-1185">Reference proteome</keyword>
<evidence type="ECO:0000256" key="3">
    <source>
        <dbReference type="ARBA" id="ARBA00022771"/>
    </source>
</evidence>
<feature type="domain" description="C2H2-type" evidence="6">
    <location>
        <begin position="12"/>
        <end position="39"/>
    </location>
</feature>
<dbReference type="GO" id="GO:0005634">
    <property type="term" value="C:nucleus"/>
    <property type="evidence" value="ECO:0007669"/>
    <property type="project" value="UniProtKB-ARBA"/>
</dbReference>
<dbReference type="PANTHER" id="PTHR19818:SF139">
    <property type="entry name" value="PAIR-RULE PROTEIN ODD-PAIRED"/>
    <property type="match status" value="1"/>
</dbReference>
<evidence type="ECO:0000313" key="8">
    <source>
        <dbReference type="Proteomes" id="UP001460270"/>
    </source>
</evidence>
<name>A0AAW0MQN8_9GOBI</name>